<keyword evidence="2" id="KW-1133">Transmembrane helix</keyword>
<keyword evidence="2" id="KW-0472">Membrane</keyword>
<dbReference type="SUPFAM" id="SSF52833">
    <property type="entry name" value="Thioredoxin-like"/>
    <property type="match status" value="1"/>
</dbReference>
<gene>
    <name evidence="4" type="ORF">BIFPSEUDO_03969</name>
</gene>
<organism evidence="4 5">
    <name type="scientific">Bifidobacterium pseudocatenulatum DSM 20438 = JCM 1200 = LMG 10505</name>
    <dbReference type="NCBI Taxonomy" id="547043"/>
    <lineage>
        <taxon>Bacteria</taxon>
        <taxon>Bacillati</taxon>
        <taxon>Actinomycetota</taxon>
        <taxon>Actinomycetes</taxon>
        <taxon>Bifidobacteriales</taxon>
        <taxon>Bifidobacteriaceae</taxon>
        <taxon>Bifidobacterium</taxon>
    </lineage>
</organism>
<accession>C0BU88</accession>
<evidence type="ECO:0000313" key="4">
    <source>
        <dbReference type="EMBL" id="EEG70229.1"/>
    </source>
</evidence>
<protein>
    <recommendedName>
        <fullName evidence="3">Thioredoxin-like fold domain-containing protein</fullName>
    </recommendedName>
</protein>
<proteinExistence type="predicted"/>
<reference evidence="4 5" key="1">
    <citation type="submission" date="2009-02" db="EMBL/GenBank/DDBJ databases">
        <title>Draft genome sequence of Bifidobacterium pseudocatenulatum (DSM 20438).</title>
        <authorList>
            <person name="Sudarsanam P."/>
            <person name="Ley R."/>
            <person name="Guruge J."/>
            <person name="Turnbaugh P.J."/>
            <person name="Mahowald M."/>
            <person name="Liep D."/>
            <person name="Gordon J."/>
        </authorList>
    </citation>
    <scope>NUCLEOTIDE SEQUENCE [LARGE SCALE GENOMIC DNA]</scope>
    <source>
        <strain evidence="4 5">DSM 20438</strain>
    </source>
</reference>
<dbReference type="AlphaFoldDB" id="C0BU88"/>
<keyword evidence="2" id="KW-0812">Transmembrane</keyword>
<feature type="region of interest" description="Disordered" evidence="1">
    <location>
        <begin position="308"/>
        <end position="329"/>
    </location>
</feature>
<feature type="compositionally biased region" description="Basic and acidic residues" evidence="1">
    <location>
        <begin position="9"/>
        <end position="28"/>
    </location>
</feature>
<feature type="domain" description="Thioredoxin-like fold" evidence="3">
    <location>
        <begin position="118"/>
        <end position="293"/>
    </location>
</feature>
<dbReference type="Gene3D" id="3.40.30.10">
    <property type="entry name" value="Glutaredoxin"/>
    <property type="match status" value="1"/>
</dbReference>
<evidence type="ECO:0000259" key="3">
    <source>
        <dbReference type="Pfam" id="PF13462"/>
    </source>
</evidence>
<feature type="region of interest" description="Disordered" evidence="1">
    <location>
        <begin position="1"/>
        <end position="28"/>
    </location>
</feature>
<name>C0BU88_BIFPS</name>
<feature type="transmembrane region" description="Helical" evidence="2">
    <location>
        <begin position="43"/>
        <end position="64"/>
    </location>
</feature>
<evidence type="ECO:0000256" key="2">
    <source>
        <dbReference type="SAM" id="Phobius"/>
    </source>
</evidence>
<dbReference type="InterPro" id="IPR036249">
    <property type="entry name" value="Thioredoxin-like_sf"/>
</dbReference>
<dbReference type="Pfam" id="PF13462">
    <property type="entry name" value="Thioredoxin_4"/>
    <property type="match status" value="1"/>
</dbReference>
<reference evidence="4 5" key="2">
    <citation type="submission" date="2009-02" db="EMBL/GenBank/DDBJ databases">
        <authorList>
            <person name="Fulton L."/>
            <person name="Clifton S."/>
            <person name="Fulton B."/>
            <person name="Xu J."/>
            <person name="Minx P."/>
            <person name="Pepin K.H."/>
            <person name="Johnson M."/>
            <person name="Bhonagiri V."/>
            <person name="Nash W.E."/>
            <person name="Mardis E.R."/>
            <person name="Wilson R.K."/>
        </authorList>
    </citation>
    <scope>NUCLEOTIDE SEQUENCE [LARGE SCALE GENOMIC DNA]</scope>
    <source>
        <strain evidence="4 5">DSM 20438</strain>
    </source>
</reference>
<dbReference type="Proteomes" id="UP000003875">
    <property type="component" value="Unassembled WGS sequence"/>
</dbReference>
<dbReference type="EMBL" id="ABXX02000004">
    <property type="protein sequence ID" value="EEG70229.1"/>
    <property type="molecule type" value="Genomic_DNA"/>
</dbReference>
<evidence type="ECO:0000313" key="5">
    <source>
        <dbReference type="Proteomes" id="UP000003875"/>
    </source>
</evidence>
<sequence length="329" mass="36643">MWMAQNSKDAQKRASRAERRAAEAAEMKARAEQMEKERKQQTLIGAIVMAVLVILVAIGAFTVYHNMHKNTETQASTQTVEEAYDKLQQVENTPKLVDKKGGLLISKDGYGKSVEGAPTVAIYMDFLCPGCGNLHRQLDEDLQKMVDAGQINLDLHFMAFMDKWSTDDYSSRAANAAIYLAEHDSDPSHLITFLEKMYAEDFQPEESSNYKSVSDDQIKEQMIASGVSEDVADKAFGRDYQDWLDAIDTYTPKRSELWNTSGTYKDSMTTPTVTINGKFWDMNQLSTAQETIEEGLLEAIGIKSDDIGKEGVMPSIGSDKDPISNTTGE</sequence>
<dbReference type="InterPro" id="IPR012336">
    <property type="entry name" value="Thioredoxin-like_fold"/>
</dbReference>
<evidence type="ECO:0000256" key="1">
    <source>
        <dbReference type="SAM" id="MobiDB-lite"/>
    </source>
</evidence>
<dbReference type="eggNOG" id="COG1651">
    <property type="taxonomic scope" value="Bacteria"/>
</dbReference>
<comment type="caution">
    <text evidence="4">The sequence shown here is derived from an EMBL/GenBank/DDBJ whole genome shotgun (WGS) entry which is preliminary data.</text>
</comment>